<dbReference type="OrthoDB" id="9812192at2"/>
<comment type="caution">
    <text evidence="2">The sequence shown here is derived from an EMBL/GenBank/DDBJ whole genome shotgun (WGS) entry which is preliminary data.</text>
</comment>
<feature type="domain" description="ABM" evidence="1">
    <location>
        <begin position="3"/>
        <end position="91"/>
    </location>
</feature>
<organism evidence="2 3">
    <name type="scientific">Gluconobacter wancherniae NBRC 103581</name>
    <dbReference type="NCBI Taxonomy" id="656744"/>
    <lineage>
        <taxon>Bacteria</taxon>
        <taxon>Pseudomonadati</taxon>
        <taxon>Pseudomonadota</taxon>
        <taxon>Alphaproteobacteria</taxon>
        <taxon>Acetobacterales</taxon>
        <taxon>Acetobacteraceae</taxon>
        <taxon>Gluconobacter</taxon>
    </lineage>
</organism>
<keyword evidence="3" id="KW-1185">Reference proteome</keyword>
<dbReference type="InterPro" id="IPR011008">
    <property type="entry name" value="Dimeric_a/b-barrel"/>
</dbReference>
<name>A0A511B0F4_9PROT</name>
<dbReference type="SUPFAM" id="SSF54909">
    <property type="entry name" value="Dimeric alpha+beta barrel"/>
    <property type="match status" value="1"/>
</dbReference>
<dbReference type="Pfam" id="PF03992">
    <property type="entry name" value="ABM"/>
    <property type="match status" value="1"/>
</dbReference>
<dbReference type="RefSeq" id="WP_146796365.1">
    <property type="nucleotide sequence ID" value="NZ_BARC01000008.1"/>
</dbReference>
<keyword evidence="2" id="KW-0560">Oxidoreductase</keyword>
<gene>
    <name evidence="2" type="ORF">GWA01_17080</name>
</gene>
<keyword evidence="2" id="KW-0503">Monooxygenase</keyword>
<dbReference type="AlphaFoldDB" id="A0A511B0F4"/>
<dbReference type="InterPro" id="IPR050744">
    <property type="entry name" value="AI-2_Isomerase_LsrG"/>
</dbReference>
<evidence type="ECO:0000259" key="1">
    <source>
        <dbReference type="PROSITE" id="PS51725"/>
    </source>
</evidence>
<dbReference type="PANTHER" id="PTHR33336:SF3">
    <property type="entry name" value="ABM DOMAIN-CONTAINING PROTEIN"/>
    <property type="match status" value="1"/>
</dbReference>
<evidence type="ECO:0000313" key="3">
    <source>
        <dbReference type="Proteomes" id="UP000321230"/>
    </source>
</evidence>
<dbReference type="PROSITE" id="PS51725">
    <property type="entry name" value="ABM"/>
    <property type="match status" value="1"/>
</dbReference>
<dbReference type="PANTHER" id="PTHR33336">
    <property type="entry name" value="QUINOL MONOOXYGENASE YGIN-RELATED"/>
    <property type="match status" value="1"/>
</dbReference>
<reference evidence="2 3" key="1">
    <citation type="submission" date="2019-07" db="EMBL/GenBank/DDBJ databases">
        <title>Whole genome shotgun sequence of Gluconobacter wancherniae NBRC 103581.</title>
        <authorList>
            <person name="Hosoyama A."/>
            <person name="Uohara A."/>
            <person name="Ohji S."/>
            <person name="Ichikawa N."/>
        </authorList>
    </citation>
    <scope>NUCLEOTIDE SEQUENCE [LARGE SCALE GENOMIC DNA]</scope>
    <source>
        <strain evidence="2 3">NBRC 103581</strain>
    </source>
</reference>
<dbReference type="InterPro" id="IPR007138">
    <property type="entry name" value="ABM_dom"/>
</dbReference>
<protein>
    <submittedName>
        <fullName evidence="2">Antibiotic biosynthesis monooxygenase</fullName>
    </submittedName>
</protein>
<dbReference type="GO" id="GO:0004497">
    <property type="term" value="F:monooxygenase activity"/>
    <property type="evidence" value="ECO:0007669"/>
    <property type="project" value="UniProtKB-KW"/>
</dbReference>
<sequence>MEKTLYATMRALPGQEEHVASLLSALSKDVRAEPGNVRFVVYRLESDPAFFHVEETYRDQKAFEAHIAMPHGRRFNDAIKTLVEGGASTVVFLTAVS</sequence>
<evidence type="ECO:0000313" key="2">
    <source>
        <dbReference type="EMBL" id="GEK93938.1"/>
    </source>
</evidence>
<accession>A0A511B0F4</accession>
<proteinExistence type="predicted"/>
<dbReference type="Proteomes" id="UP000321230">
    <property type="component" value="Unassembled WGS sequence"/>
</dbReference>
<dbReference type="Gene3D" id="3.30.70.100">
    <property type="match status" value="1"/>
</dbReference>
<dbReference type="EMBL" id="BJUZ01000002">
    <property type="protein sequence ID" value="GEK93938.1"/>
    <property type="molecule type" value="Genomic_DNA"/>
</dbReference>